<keyword evidence="2 8" id="KW-0808">Transferase</keyword>
<dbReference type="CDD" id="cd02503">
    <property type="entry name" value="MobA"/>
    <property type="match status" value="1"/>
</dbReference>
<evidence type="ECO:0000256" key="4">
    <source>
        <dbReference type="ARBA" id="ARBA00022741"/>
    </source>
</evidence>
<evidence type="ECO:0000256" key="8">
    <source>
        <dbReference type="HAMAP-Rule" id="MF_00316"/>
    </source>
</evidence>
<dbReference type="PANTHER" id="PTHR19136:SF81">
    <property type="entry name" value="MOLYBDENUM COFACTOR GUANYLYLTRANSFERASE"/>
    <property type="match status" value="1"/>
</dbReference>
<dbReference type="EC" id="2.7.7.77" evidence="8"/>
<dbReference type="InterPro" id="IPR029044">
    <property type="entry name" value="Nucleotide-diphossugar_trans"/>
</dbReference>
<dbReference type="EMBL" id="SJPP01000002">
    <property type="protein sequence ID" value="TWU09389.1"/>
    <property type="molecule type" value="Genomic_DNA"/>
</dbReference>
<feature type="binding site" evidence="8">
    <location>
        <position position="26"/>
    </location>
    <ligand>
        <name>GTP</name>
        <dbReference type="ChEBI" id="CHEBI:37565"/>
    </ligand>
</feature>
<evidence type="ECO:0000256" key="1">
    <source>
        <dbReference type="ARBA" id="ARBA00022490"/>
    </source>
</evidence>
<dbReference type="GO" id="GO:0005737">
    <property type="term" value="C:cytoplasm"/>
    <property type="evidence" value="ECO:0007669"/>
    <property type="project" value="UniProtKB-SubCell"/>
</dbReference>
<dbReference type="GO" id="GO:0046872">
    <property type="term" value="F:metal ion binding"/>
    <property type="evidence" value="ECO:0007669"/>
    <property type="project" value="UniProtKB-KW"/>
</dbReference>
<organism evidence="10 11">
    <name type="scientific">Symmachiella macrocystis</name>
    <dbReference type="NCBI Taxonomy" id="2527985"/>
    <lineage>
        <taxon>Bacteria</taxon>
        <taxon>Pseudomonadati</taxon>
        <taxon>Planctomycetota</taxon>
        <taxon>Planctomycetia</taxon>
        <taxon>Planctomycetales</taxon>
        <taxon>Planctomycetaceae</taxon>
        <taxon>Symmachiella</taxon>
    </lineage>
</organism>
<comment type="domain">
    <text evidence="8">The N-terminal domain determines nucleotide recognition and specific binding, while the C-terminal domain determines the specific binding to the target protein.</text>
</comment>
<evidence type="ECO:0000313" key="11">
    <source>
        <dbReference type="Proteomes" id="UP000320735"/>
    </source>
</evidence>
<dbReference type="PANTHER" id="PTHR19136">
    <property type="entry name" value="MOLYBDENUM COFACTOR GUANYLYLTRANSFERASE"/>
    <property type="match status" value="1"/>
</dbReference>
<sequence length="210" mass="22716">MEAETTENVAGIVLCGGESRRMGQSKAWLPFGPEVLLQRVVRVLSTVVSPVVVVAAQGQELPELPAEVIIARDEQPALGPLGGLAAGLRALPASIEAAYAAACDAPLLKPEFVVEIIGRLKYHDIAIPRDGKYHHPLAAVYRRSVEVKVRALIAEHRLRPFFLLESSDVCEIDVEDLRCTDPALDSLRNTNTPEDYQAALAAAGFAMEQQ</sequence>
<comment type="subcellular location">
    <subcellularLocation>
        <location evidence="8">Cytoplasm</location>
    </subcellularLocation>
</comment>
<evidence type="ECO:0000256" key="2">
    <source>
        <dbReference type="ARBA" id="ARBA00022679"/>
    </source>
</evidence>
<comment type="function">
    <text evidence="8">Transfers a GMP moiety from GTP to Mo-molybdopterin (Mo-MPT) cofactor (Moco or molybdenum cofactor) to form Mo-molybdopterin guanine dinucleotide (Mo-MGD) cofactor.</text>
</comment>
<evidence type="ECO:0000313" key="10">
    <source>
        <dbReference type="EMBL" id="TWU09389.1"/>
    </source>
</evidence>
<evidence type="ECO:0000256" key="3">
    <source>
        <dbReference type="ARBA" id="ARBA00022723"/>
    </source>
</evidence>
<proteinExistence type="inferred from homology"/>
<evidence type="ECO:0000259" key="9">
    <source>
        <dbReference type="Pfam" id="PF12804"/>
    </source>
</evidence>
<feature type="binding site" evidence="8">
    <location>
        <position position="104"/>
    </location>
    <ligand>
        <name>GTP</name>
        <dbReference type="ChEBI" id="CHEBI:37565"/>
    </ligand>
</feature>
<protein>
    <recommendedName>
        <fullName evidence="8">Probable molybdenum cofactor guanylyltransferase</fullName>
        <shortName evidence="8">MoCo guanylyltransferase</shortName>
        <ecNumber evidence="8">2.7.7.77</ecNumber>
    </recommendedName>
    <alternativeName>
        <fullName evidence="8">GTP:molybdopterin guanylyltransferase</fullName>
    </alternativeName>
    <alternativeName>
        <fullName evidence="8">Mo-MPT guanylyltransferase</fullName>
    </alternativeName>
    <alternativeName>
        <fullName evidence="8">Molybdopterin guanylyltransferase</fullName>
    </alternativeName>
    <alternativeName>
        <fullName evidence="8">Molybdopterin-guanine dinucleotide synthase</fullName>
        <shortName evidence="8">MGD synthase</shortName>
    </alternativeName>
</protein>
<keyword evidence="5 8" id="KW-0460">Magnesium</keyword>
<name>A0A5C6BDM7_9PLAN</name>
<dbReference type="HAMAP" id="MF_00316">
    <property type="entry name" value="MobA"/>
    <property type="match status" value="1"/>
</dbReference>
<dbReference type="InterPro" id="IPR025877">
    <property type="entry name" value="MobA-like_NTP_Trfase"/>
</dbReference>
<keyword evidence="4 8" id="KW-0547">Nucleotide-binding</keyword>
<comment type="caution">
    <text evidence="8">Lacks conserved residue(s) required for the propagation of feature annotation.</text>
</comment>
<comment type="similarity">
    <text evidence="8">Belongs to the MobA family.</text>
</comment>
<dbReference type="GO" id="GO:0006777">
    <property type="term" value="P:Mo-molybdopterin cofactor biosynthetic process"/>
    <property type="evidence" value="ECO:0007669"/>
    <property type="project" value="UniProtKB-KW"/>
</dbReference>
<gene>
    <name evidence="8 10" type="primary">mobA</name>
    <name evidence="10" type="ORF">CA54_46300</name>
</gene>
<reference evidence="10 11" key="1">
    <citation type="submission" date="2019-02" db="EMBL/GenBank/DDBJ databases">
        <title>Deep-cultivation of Planctomycetes and their phenomic and genomic characterization uncovers novel biology.</title>
        <authorList>
            <person name="Wiegand S."/>
            <person name="Jogler M."/>
            <person name="Boedeker C."/>
            <person name="Pinto D."/>
            <person name="Vollmers J."/>
            <person name="Rivas-Marin E."/>
            <person name="Kohn T."/>
            <person name="Peeters S.H."/>
            <person name="Heuer A."/>
            <person name="Rast P."/>
            <person name="Oberbeckmann S."/>
            <person name="Bunk B."/>
            <person name="Jeske O."/>
            <person name="Meyerdierks A."/>
            <person name="Storesund J.E."/>
            <person name="Kallscheuer N."/>
            <person name="Luecker S."/>
            <person name="Lage O.M."/>
            <person name="Pohl T."/>
            <person name="Merkel B.J."/>
            <person name="Hornburger P."/>
            <person name="Mueller R.-W."/>
            <person name="Bruemmer F."/>
            <person name="Labrenz M."/>
            <person name="Spormann A.M."/>
            <person name="Op Den Camp H."/>
            <person name="Overmann J."/>
            <person name="Amann R."/>
            <person name="Jetten M.S.M."/>
            <person name="Mascher T."/>
            <person name="Medema M.H."/>
            <person name="Devos D.P."/>
            <person name="Kaster A.-K."/>
            <person name="Ovreas L."/>
            <person name="Rohde M."/>
            <person name="Galperin M.Y."/>
            <person name="Jogler C."/>
        </authorList>
    </citation>
    <scope>NUCLEOTIDE SEQUENCE [LARGE SCALE GENOMIC DNA]</scope>
    <source>
        <strain evidence="10 11">CA54</strain>
    </source>
</reference>
<feature type="domain" description="MobA-like NTP transferase" evidence="9">
    <location>
        <begin position="11"/>
        <end position="162"/>
    </location>
</feature>
<comment type="cofactor">
    <cofactor evidence="8">
        <name>Mg(2+)</name>
        <dbReference type="ChEBI" id="CHEBI:18420"/>
    </cofactor>
</comment>
<keyword evidence="6 8" id="KW-0342">GTP-binding</keyword>
<comment type="caution">
    <text evidence="10">The sequence shown here is derived from an EMBL/GenBank/DDBJ whole genome shotgun (WGS) entry which is preliminary data.</text>
</comment>
<dbReference type="Proteomes" id="UP000320735">
    <property type="component" value="Unassembled WGS sequence"/>
</dbReference>
<dbReference type="GO" id="GO:0061603">
    <property type="term" value="F:molybdenum cofactor guanylyltransferase activity"/>
    <property type="evidence" value="ECO:0007669"/>
    <property type="project" value="UniProtKB-EC"/>
</dbReference>
<dbReference type="SUPFAM" id="SSF53448">
    <property type="entry name" value="Nucleotide-diphospho-sugar transferases"/>
    <property type="match status" value="1"/>
</dbReference>
<comment type="catalytic activity">
    <reaction evidence="8">
        <text>Mo-molybdopterin + GTP + H(+) = Mo-molybdopterin guanine dinucleotide + diphosphate</text>
        <dbReference type="Rhea" id="RHEA:34243"/>
        <dbReference type="ChEBI" id="CHEBI:15378"/>
        <dbReference type="ChEBI" id="CHEBI:33019"/>
        <dbReference type="ChEBI" id="CHEBI:37565"/>
        <dbReference type="ChEBI" id="CHEBI:71302"/>
        <dbReference type="ChEBI" id="CHEBI:71310"/>
        <dbReference type="EC" id="2.7.7.77"/>
    </reaction>
</comment>
<keyword evidence="11" id="KW-1185">Reference proteome</keyword>
<dbReference type="Pfam" id="PF12804">
    <property type="entry name" value="NTP_transf_3"/>
    <property type="match status" value="1"/>
</dbReference>
<keyword evidence="3 8" id="KW-0479">Metal-binding</keyword>
<dbReference type="Gene3D" id="3.90.550.10">
    <property type="entry name" value="Spore Coat Polysaccharide Biosynthesis Protein SpsA, Chain A"/>
    <property type="match status" value="1"/>
</dbReference>
<keyword evidence="10" id="KW-0548">Nucleotidyltransferase</keyword>
<evidence type="ECO:0000256" key="6">
    <source>
        <dbReference type="ARBA" id="ARBA00023134"/>
    </source>
</evidence>
<dbReference type="AlphaFoldDB" id="A0A5C6BDM7"/>
<dbReference type="GO" id="GO:0005525">
    <property type="term" value="F:GTP binding"/>
    <property type="evidence" value="ECO:0007669"/>
    <property type="project" value="UniProtKB-UniRule"/>
</dbReference>
<dbReference type="RefSeq" id="WP_197532705.1">
    <property type="nucleotide sequence ID" value="NZ_SJPP01000002.1"/>
</dbReference>
<keyword evidence="7 8" id="KW-0501">Molybdenum cofactor biosynthesis</keyword>
<accession>A0A5C6BDM7</accession>
<feature type="binding site" evidence="8">
    <location>
        <position position="104"/>
    </location>
    <ligand>
        <name>Mg(2+)</name>
        <dbReference type="ChEBI" id="CHEBI:18420"/>
    </ligand>
</feature>
<evidence type="ECO:0000256" key="5">
    <source>
        <dbReference type="ARBA" id="ARBA00022842"/>
    </source>
</evidence>
<feature type="binding site" evidence="8">
    <location>
        <begin position="14"/>
        <end position="16"/>
    </location>
    <ligand>
        <name>GTP</name>
        <dbReference type="ChEBI" id="CHEBI:37565"/>
    </ligand>
</feature>
<keyword evidence="1 8" id="KW-0963">Cytoplasm</keyword>
<evidence type="ECO:0000256" key="7">
    <source>
        <dbReference type="ARBA" id="ARBA00023150"/>
    </source>
</evidence>
<dbReference type="InterPro" id="IPR013482">
    <property type="entry name" value="Molybde_CF_guanTrfase"/>
</dbReference>